<evidence type="ECO:0000259" key="1">
    <source>
        <dbReference type="Pfam" id="PF13649"/>
    </source>
</evidence>
<dbReference type="CDD" id="cd02440">
    <property type="entry name" value="AdoMet_MTases"/>
    <property type="match status" value="1"/>
</dbReference>
<dbReference type="EMBL" id="FQUL01000006">
    <property type="protein sequence ID" value="SHE46478.1"/>
    <property type="molecule type" value="Genomic_DNA"/>
</dbReference>
<dbReference type="GO" id="GO:0032259">
    <property type="term" value="P:methylation"/>
    <property type="evidence" value="ECO:0007669"/>
    <property type="project" value="UniProtKB-KW"/>
</dbReference>
<evidence type="ECO:0000313" key="3">
    <source>
        <dbReference type="Proteomes" id="UP000184295"/>
    </source>
</evidence>
<reference evidence="3" key="1">
    <citation type="submission" date="2016-11" db="EMBL/GenBank/DDBJ databases">
        <authorList>
            <person name="Varghese N."/>
            <person name="Submissions S."/>
        </authorList>
    </citation>
    <scope>NUCLEOTIDE SEQUENCE [LARGE SCALE GENOMIC DNA]</scope>
    <source>
        <strain evidence="3">DSM 19514</strain>
    </source>
</reference>
<organism evidence="2 3">
    <name type="scientific">Ferrithrix thermotolerans DSM 19514</name>
    <dbReference type="NCBI Taxonomy" id="1121881"/>
    <lineage>
        <taxon>Bacteria</taxon>
        <taxon>Bacillati</taxon>
        <taxon>Actinomycetota</taxon>
        <taxon>Acidimicrobiia</taxon>
        <taxon>Acidimicrobiales</taxon>
        <taxon>Acidimicrobiaceae</taxon>
        <taxon>Ferrithrix</taxon>
    </lineage>
</organism>
<keyword evidence="2" id="KW-0489">Methyltransferase</keyword>
<dbReference type="InterPro" id="IPR029063">
    <property type="entry name" value="SAM-dependent_MTases_sf"/>
</dbReference>
<dbReference type="AlphaFoldDB" id="A0A1M4TPX2"/>
<dbReference type="Proteomes" id="UP000184295">
    <property type="component" value="Unassembled WGS sequence"/>
</dbReference>
<dbReference type="Gene3D" id="3.40.50.150">
    <property type="entry name" value="Vaccinia Virus protein VP39"/>
    <property type="match status" value="1"/>
</dbReference>
<keyword evidence="2" id="KW-0808">Transferase</keyword>
<keyword evidence="3" id="KW-1185">Reference proteome</keyword>
<evidence type="ECO:0000313" key="2">
    <source>
        <dbReference type="EMBL" id="SHE46478.1"/>
    </source>
</evidence>
<proteinExistence type="predicted"/>
<dbReference type="GO" id="GO:0008168">
    <property type="term" value="F:methyltransferase activity"/>
    <property type="evidence" value="ECO:0007669"/>
    <property type="project" value="UniProtKB-KW"/>
</dbReference>
<dbReference type="SUPFAM" id="SSF53335">
    <property type="entry name" value="S-adenosyl-L-methionine-dependent methyltransferases"/>
    <property type="match status" value="1"/>
</dbReference>
<feature type="domain" description="Methyltransferase" evidence="1">
    <location>
        <begin position="49"/>
        <end position="147"/>
    </location>
</feature>
<name>A0A1M4TPX2_9ACTN</name>
<sequence>MADLVDVHHSQYSHWEKTYLDNPKMYGEQPSLAGVYATQRFIESGLYEILELGSGQGRDTLPMLEAGLRVSALDYSSVGLRAIAEEASTAKLSDRLITLTHDICDPLHFEDESFGGCFSHMLFCMALSTAELIGAMAEVRRVLRPGGICIYTVRHVGDAHFGAGTDLGDGIYENGGFAVHFFDRSLVERLAEGFELEEVSLFEEGALPRRLWRITMRRL</sequence>
<dbReference type="Pfam" id="PF13649">
    <property type="entry name" value="Methyltransf_25"/>
    <property type="match status" value="1"/>
</dbReference>
<protein>
    <submittedName>
        <fullName evidence="2">SAM-dependent methyltransferase</fullName>
    </submittedName>
</protein>
<dbReference type="STRING" id="1121881.SAMN02745225_00689"/>
<gene>
    <name evidence="2" type="ORF">SAMN02745225_00689</name>
</gene>
<dbReference type="InterPro" id="IPR041698">
    <property type="entry name" value="Methyltransf_25"/>
</dbReference>
<accession>A0A1M4TPX2</accession>
<dbReference type="OrthoDB" id="9804312at2"/>